<evidence type="ECO:0000313" key="7">
    <source>
        <dbReference type="EMBL" id="KAJ9601778.1"/>
    </source>
</evidence>
<dbReference type="InterPro" id="IPR026507">
    <property type="entry name" value="PIRC1/2"/>
</dbReference>
<dbReference type="AlphaFoldDB" id="A0AAD8AQ74"/>
<evidence type="ECO:0000256" key="4">
    <source>
        <dbReference type="ARBA" id="ARBA00023212"/>
    </source>
</evidence>
<evidence type="ECO:0000256" key="2">
    <source>
        <dbReference type="ARBA" id="ARBA00004245"/>
    </source>
</evidence>
<dbReference type="PANTHER" id="PTHR20899">
    <property type="entry name" value="PIERCE HOMOLOG"/>
    <property type="match status" value="1"/>
</dbReference>
<evidence type="ECO:0000256" key="3">
    <source>
        <dbReference type="ARBA" id="ARBA00022490"/>
    </source>
</evidence>
<dbReference type="GO" id="GO:0035082">
    <property type="term" value="P:axoneme assembly"/>
    <property type="evidence" value="ECO:0007669"/>
    <property type="project" value="InterPro"/>
</dbReference>
<evidence type="ECO:0000256" key="5">
    <source>
        <dbReference type="ARBA" id="ARBA00023273"/>
    </source>
</evidence>
<proteinExistence type="inferred from homology"/>
<keyword evidence="5" id="KW-0966">Cell projection</keyword>
<keyword evidence="4" id="KW-0206">Cytoskeleton</keyword>
<name>A0AAD8AQ74_DIPPU</name>
<comment type="caution">
    <text evidence="7">The sequence shown here is derived from an EMBL/GenBank/DDBJ whole genome shotgun (WGS) entry which is preliminary data.</text>
</comment>
<reference evidence="7" key="2">
    <citation type="submission" date="2023-05" db="EMBL/GenBank/DDBJ databases">
        <authorList>
            <person name="Fouks B."/>
        </authorList>
    </citation>
    <scope>NUCLEOTIDE SEQUENCE</scope>
    <source>
        <strain evidence="7">Stay&amp;Tobe</strain>
        <tissue evidence="7">Testes</tissue>
    </source>
</reference>
<dbReference type="GO" id="GO:0005879">
    <property type="term" value="C:axonemal microtubule"/>
    <property type="evidence" value="ECO:0007669"/>
    <property type="project" value="InterPro"/>
</dbReference>
<dbReference type="Pfam" id="PF14892">
    <property type="entry name" value="PIRC1_2"/>
    <property type="match status" value="1"/>
</dbReference>
<organism evidence="7 8">
    <name type="scientific">Diploptera punctata</name>
    <name type="common">Pacific beetle cockroach</name>
    <dbReference type="NCBI Taxonomy" id="6984"/>
    <lineage>
        <taxon>Eukaryota</taxon>
        <taxon>Metazoa</taxon>
        <taxon>Ecdysozoa</taxon>
        <taxon>Arthropoda</taxon>
        <taxon>Hexapoda</taxon>
        <taxon>Insecta</taxon>
        <taxon>Pterygota</taxon>
        <taxon>Neoptera</taxon>
        <taxon>Polyneoptera</taxon>
        <taxon>Dictyoptera</taxon>
        <taxon>Blattodea</taxon>
        <taxon>Blaberoidea</taxon>
        <taxon>Blaberidae</taxon>
        <taxon>Diplopterinae</taxon>
        <taxon>Diploptera</taxon>
    </lineage>
</organism>
<keyword evidence="3" id="KW-0963">Cytoplasm</keyword>
<sequence>MAAANPCKCPAPRVDVPVDETKTSDLYQTANLPERFDKPYWFYGYGCQRKPPEHPFYRTTSLDYGWYPPSVHTVPTSFYPVSQKFSNALIRGGMYRNYSLNTAMDPEPIM</sequence>
<evidence type="ECO:0000256" key="6">
    <source>
        <dbReference type="ARBA" id="ARBA00038014"/>
    </source>
</evidence>
<keyword evidence="8" id="KW-1185">Reference proteome</keyword>
<comment type="subcellular location">
    <subcellularLocation>
        <location evidence="1">Cell projection</location>
        <location evidence="1">Cilium</location>
    </subcellularLocation>
    <subcellularLocation>
        <location evidence="2">Cytoplasm</location>
        <location evidence="2">Cytoskeleton</location>
    </subcellularLocation>
</comment>
<accession>A0AAD8AQ74</accession>
<comment type="similarity">
    <text evidence="6">Belongs to the PIERCE1 family.</text>
</comment>
<reference evidence="7" key="1">
    <citation type="journal article" date="2023" name="IScience">
        <title>Live-bearing cockroach genome reveals convergent evolutionary mechanisms linked to viviparity in insects and beyond.</title>
        <authorList>
            <person name="Fouks B."/>
            <person name="Harrison M.C."/>
            <person name="Mikhailova A.A."/>
            <person name="Marchal E."/>
            <person name="English S."/>
            <person name="Carruthers M."/>
            <person name="Jennings E.C."/>
            <person name="Chiamaka E.L."/>
            <person name="Frigard R.A."/>
            <person name="Pippel M."/>
            <person name="Attardo G.M."/>
            <person name="Benoit J.B."/>
            <person name="Bornberg-Bauer E."/>
            <person name="Tobe S.S."/>
        </authorList>
    </citation>
    <scope>NUCLEOTIDE SEQUENCE</scope>
    <source>
        <strain evidence="7">Stay&amp;Tobe</strain>
    </source>
</reference>
<dbReference type="PANTHER" id="PTHR20899:SF1">
    <property type="entry name" value="PIERCER OF MICROTUBULE WALL 1 PROTEIN"/>
    <property type="match status" value="1"/>
</dbReference>
<dbReference type="Proteomes" id="UP001233999">
    <property type="component" value="Unassembled WGS sequence"/>
</dbReference>
<evidence type="ECO:0000256" key="1">
    <source>
        <dbReference type="ARBA" id="ARBA00004138"/>
    </source>
</evidence>
<gene>
    <name evidence="7" type="ORF">L9F63_000070</name>
</gene>
<protein>
    <submittedName>
        <fullName evidence="7">Uncharacterized protein</fullName>
    </submittedName>
</protein>
<dbReference type="EMBL" id="JASPKZ010000003">
    <property type="protein sequence ID" value="KAJ9601778.1"/>
    <property type="molecule type" value="Genomic_DNA"/>
</dbReference>
<evidence type="ECO:0000313" key="8">
    <source>
        <dbReference type="Proteomes" id="UP001233999"/>
    </source>
</evidence>